<protein>
    <submittedName>
        <fullName evidence="7">Threonine aldolase</fullName>
    </submittedName>
</protein>
<dbReference type="GO" id="GO:0006567">
    <property type="term" value="P:L-threonine catabolic process"/>
    <property type="evidence" value="ECO:0007669"/>
    <property type="project" value="TreeGrafter"/>
</dbReference>
<reference evidence="7 8" key="1">
    <citation type="submission" date="2019-01" db="EMBL/GenBank/DDBJ databases">
        <title>Ktedonosporobacter rubrisoli SCAWS-G2.</title>
        <authorList>
            <person name="Huang Y."/>
            <person name="Yan B."/>
        </authorList>
    </citation>
    <scope>NUCLEOTIDE SEQUENCE [LARGE SCALE GENOMIC DNA]</scope>
    <source>
        <strain evidence="7 8">SCAWS-G2</strain>
    </source>
</reference>
<dbReference type="GO" id="GO:0006545">
    <property type="term" value="P:glycine biosynthetic process"/>
    <property type="evidence" value="ECO:0007669"/>
    <property type="project" value="TreeGrafter"/>
</dbReference>
<dbReference type="InterPro" id="IPR015424">
    <property type="entry name" value="PyrdxlP-dep_Trfase"/>
</dbReference>
<feature type="modified residue" description="N6-(pyridoxal phosphate)lysine" evidence="5">
    <location>
        <position position="202"/>
    </location>
</feature>
<dbReference type="InterPro" id="IPR015422">
    <property type="entry name" value="PyrdxlP-dep_Trfase_small"/>
</dbReference>
<dbReference type="PANTHER" id="PTHR48097:SF9">
    <property type="entry name" value="L-THREONINE ALDOLASE"/>
    <property type="match status" value="1"/>
</dbReference>
<evidence type="ECO:0000256" key="4">
    <source>
        <dbReference type="ARBA" id="ARBA00023239"/>
    </source>
</evidence>
<dbReference type="RefSeq" id="WP_129888321.1">
    <property type="nucleotide sequence ID" value="NZ_CP035758.1"/>
</dbReference>
<keyword evidence="3" id="KW-0663">Pyridoxal phosphate</keyword>
<dbReference type="InterPro" id="IPR023603">
    <property type="entry name" value="Low_specificity_L-TA-like"/>
</dbReference>
<sequence>MIELRSDTFTLPTDSMRAAITQAVLGDDVYGEDPTVRRLEELAASICGKENSCLMPSGTMANLVALLVHCPRGFKALVGNESDIYIYEAGGASVCGSIMYEPIPTQPDGSLLISDLAAAMPEERDDPQYALPALLCLENTHNRCGGVVLDPTYLRRAAAFAHEQQMNIHLDGARIFHAATALRVGVAELVHEMDSLQFCLSKGLAAPIGSMLVGSRSFIEQARRMRKMLGGGMRQAGIIAAAGLVALEQMTDRLEEDHRHARLFAERLAEWPEIAITLKNVQTNIVLFKVIHERFTSKTVIEAAHQRGLNLSELGHGNIRAVFHYGITEKNVEQALEIISGLLHTTNQG</sequence>
<dbReference type="Gene3D" id="3.90.1150.10">
    <property type="entry name" value="Aspartate Aminotransferase, domain 1"/>
    <property type="match status" value="1"/>
</dbReference>
<dbReference type="NCBIfam" id="NF041359">
    <property type="entry name" value="GntG_guanitoxin"/>
    <property type="match status" value="1"/>
</dbReference>
<dbReference type="Gene3D" id="3.40.640.10">
    <property type="entry name" value="Type I PLP-dependent aspartate aminotransferase-like (Major domain)"/>
    <property type="match status" value="1"/>
</dbReference>
<comment type="cofactor">
    <cofactor evidence="1">
        <name>pyridoxal 5'-phosphate</name>
        <dbReference type="ChEBI" id="CHEBI:597326"/>
    </cofactor>
</comment>
<dbReference type="EMBL" id="CP035758">
    <property type="protein sequence ID" value="QBD77258.1"/>
    <property type="molecule type" value="Genomic_DNA"/>
</dbReference>
<evidence type="ECO:0000313" key="7">
    <source>
        <dbReference type="EMBL" id="QBD77258.1"/>
    </source>
</evidence>
<feature type="domain" description="Aromatic amino acid beta-eliminating lyase/threonine aldolase" evidence="6">
    <location>
        <begin position="3"/>
        <end position="288"/>
    </location>
</feature>
<name>A0A4P6JPF1_KTERU</name>
<dbReference type="SUPFAM" id="SSF53383">
    <property type="entry name" value="PLP-dependent transferases"/>
    <property type="match status" value="1"/>
</dbReference>
<dbReference type="GO" id="GO:0005829">
    <property type="term" value="C:cytosol"/>
    <property type="evidence" value="ECO:0007669"/>
    <property type="project" value="TreeGrafter"/>
</dbReference>
<dbReference type="GO" id="GO:0008732">
    <property type="term" value="F:L-allo-threonine aldolase activity"/>
    <property type="evidence" value="ECO:0007669"/>
    <property type="project" value="TreeGrafter"/>
</dbReference>
<organism evidence="7 8">
    <name type="scientific">Ktedonosporobacter rubrisoli</name>
    <dbReference type="NCBI Taxonomy" id="2509675"/>
    <lineage>
        <taxon>Bacteria</taxon>
        <taxon>Bacillati</taxon>
        <taxon>Chloroflexota</taxon>
        <taxon>Ktedonobacteria</taxon>
        <taxon>Ktedonobacterales</taxon>
        <taxon>Ktedonosporobacteraceae</taxon>
        <taxon>Ktedonosporobacter</taxon>
    </lineage>
</organism>
<dbReference type="InterPro" id="IPR001597">
    <property type="entry name" value="ArAA_b-elim_lyase/Thr_aldolase"/>
</dbReference>
<gene>
    <name evidence="7" type="ORF">EPA93_15155</name>
</gene>
<comment type="similarity">
    <text evidence="2">Belongs to the threonine aldolase family.</text>
</comment>
<dbReference type="InterPro" id="IPR015421">
    <property type="entry name" value="PyrdxlP-dep_Trfase_major"/>
</dbReference>
<evidence type="ECO:0000256" key="3">
    <source>
        <dbReference type="ARBA" id="ARBA00022898"/>
    </source>
</evidence>
<dbReference type="Proteomes" id="UP000290365">
    <property type="component" value="Chromosome"/>
</dbReference>
<evidence type="ECO:0000313" key="8">
    <source>
        <dbReference type="Proteomes" id="UP000290365"/>
    </source>
</evidence>
<proteinExistence type="inferred from homology"/>
<evidence type="ECO:0000256" key="2">
    <source>
        <dbReference type="ARBA" id="ARBA00006966"/>
    </source>
</evidence>
<dbReference type="AlphaFoldDB" id="A0A4P6JPF1"/>
<dbReference type="Pfam" id="PF01212">
    <property type="entry name" value="Beta_elim_lyase"/>
    <property type="match status" value="1"/>
</dbReference>
<dbReference type="FunFam" id="3.40.640.10:FF:000030">
    <property type="entry name" value="Low-specificity L-threonine aldolase"/>
    <property type="match status" value="1"/>
</dbReference>
<dbReference type="FunFam" id="3.90.1150.10:FF:000041">
    <property type="entry name" value="Low-specificity L-threonine aldolase"/>
    <property type="match status" value="1"/>
</dbReference>
<dbReference type="KEGG" id="kbs:EPA93_15155"/>
<dbReference type="PANTHER" id="PTHR48097">
    <property type="entry name" value="L-THREONINE ALDOLASE-RELATED"/>
    <property type="match status" value="1"/>
</dbReference>
<keyword evidence="8" id="KW-1185">Reference proteome</keyword>
<evidence type="ECO:0000256" key="1">
    <source>
        <dbReference type="ARBA" id="ARBA00001933"/>
    </source>
</evidence>
<keyword evidence="4" id="KW-0456">Lyase</keyword>
<dbReference type="OrthoDB" id="9774495at2"/>
<accession>A0A4P6JPF1</accession>
<dbReference type="PIRSF" id="PIRSF017617">
    <property type="entry name" value="Thr_aldolase"/>
    <property type="match status" value="1"/>
</dbReference>
<evidence type="ECO:0000259" key="6">
    <source>
        <dbReference type="Pfam" id="PF01212"/>
    </source>
</evidence>
<evidence type="ECO:0000256" key="5">
    <source>
        <dbReference type="PIRSR" id="PIRSR017617-1"/>
    </source>
</evidence>